<dbReference type="OrthoDB" id="26624at10239"/>
<dbReference type="GeneID" id="18559946"/>
<dbReference type="EMBL" id="GU396103">
    <property type="protein sequence ID" value="ADQ52741.1"/>
    <property type="molecule type" value="Genomic_DNA"/>
</dbReference>
<reference evidence="1 2" key="1">
    <citation type="journal article" date="2010" name="Virol. J.">
        <title>Genomes of the T4-related bacteriophages as windows on microbial genome evolution.</title>
        <authorList>
            <person name="Petrov V.M."/>
            <person name="Ratnayaka S."/>
            <person name="Nolan J.M."/>
            <person name="Miller E.S."/>
            <person name="Karam J.D."/>
        </authorList>
    </citation>
    <scope>NUCLEOTIDE SEQUENCE [LARGE SCALE GENOMIC DNA]</scope>
</reference>
<organism evidence="1 2">
    <name type="scientific">Aeromonas phage PX29</name>
    <dbReference type="NCBI Taxonomy" id="926067"/>
    <lineage>
        <taxon>Viruses</taxon>
        <taxon>Duplodnaviria</taxon>
        <taxon>Heunggongvirae</taxon>
        <taxon>Uroviricota</taxon>
        <taxon>Caudoviricetes</taxon>
        <taxon>Pantevenvirales</taxon>
        <taxon>Straboviridae</taxon>
        <taxon>Angelvirus</taxon>
        <taxon>Angelvirus px29</taxon>
    </lineage>
</organism>
<sequence>MFDNIDEVYPDVEFWVLSNKRFNQEIKLTYNQLLARFGEEHLARVINNFDPHWIAWKL</sequence>
<proteinExistence type="predicted"/>
<dbReference type="RefSeq" id="YP_009011451.1">
    <property type="nucleotide sequence ID" value="NC_023688.1"/>
</dbReference>
<keyword evidence="2" id="KW-1185">Reference proteome</keyword>
<evidence type="ECO:0000313" key="1">
    <source>
        <dbReference type="EMBL" id="ADQ52741.1"/>
    </source>
</evidence>
<name>E5DPV5_9CAUD</name>
<protein>
    <submittedName>
        <fullName evidence="1">Uncharacterized protein 45.2</fullName>
    </submittedName>
</protein>
<accession>E5DPV5</accession>
<evidence type="ECO:0000313" key="2">
    <source>
        <dbReference type="Proteomes" id="UP000008726"/>
    </source>
</evidence>
<dbReference type="Proteomes" id="UP000008726">
    <property type="component" value="Segment"/>
</dbReference>
<gene>
    <name evidence="1" type="primary">45.2</name>
    <name evidence="1" type="ORF">PX29p022</name>
</gene>
<dbReference type="KEGG" id="vg:18559946"/>